<feature type="compositionally biased region" description="Pro residues" evidence="1">
    <location>
        <begin position="150"/>
        <end position="162"/>
    </location>
</feature>
<feature type="region of interest" description="Disordered" evidence="1">
    <location>
        <begin position="131"/>
        <end position="182"/>
    </location>
</feature>
<organism evidence="2 3">
    <name type="scientific">Frankia canadensis</name>
    <dbReference type="NCBI Taxonomy" id="1836972"/>
    <lineage>
        <taxon>Bacteria</taxon>
        <taxon>Bacillati</taxon>
        <taxon>Actinomycetota</taxon>
        <taxon>Actinomycetes</taxon>
        <taxon>Frankiales</taxon>
        <taxon>Frankiaceae</taxon>
        <taxon>Frankia</taxon>
    </lineage>
</organism>
<feature type="compositionally biased region" description="Basic and acidic residues" evidence="1">
    <location>
        <begin position="131"/>
        <end position="141"/>
    </location>
</feature>
<feature type="compositionally biased region" description="Basic and acidic residues" evidence="1">
    <location>
        <begin position="172"/>
        <end position="182"/>
    </location>
</feature>
<keyword evidence="3" id="KW-1185">Reference proteome</keyword>
<dbReference type="RefSeq" id="WP_133150599.1">
    <property type="nucleotide sequence ID" value="NZ_FZMO01000078.1"/>
</dbReference>
<sequence length="182" mass="19851">MGESREQQLINDLGVLVARGVRGPEDILDGAPRLLTLITKPGSEWVRATAFYRLLHAATDALGTPRGDALRALLALNPVIPGYGVKLTKTERREDAARFYGGIAGDSFRKMFEKKLILALAIELDRRLTAGEDTTHADPRARRNGRATPPHRPGPQNPPPPASAFKPTQKPAHPDKPKDTDV</sequence>
<gene>
    <name evidence="2" type="ORF">FRACA_1690012</name>
</gene>
<evidence type="ECO:0000313" key="3">
    <source>
        <dbReference type="Proteomes" id="UP000234331"/>
    </source>
</evidence>
<dbReference type="AlphaFoldDB" id="A0A2I2KMZ4"/>
<dbReference type="EMBL" id="FZMO01000078">
    <property type="protein sequence ID" value="SNQ47035.1"/>
    <property type="molecule type" value="Genomic_DNA"/>
</dbReference>
<accession>A0A2I2KMZ4</accession>
<protein>
    <submittedName>
        <fullName evidence="2">Uncharacterized protein</fullName>
    </submittedName>
</protein>
<dbReference type="Proteomes" id="UP000234331">
    <property type="component" value="Unassembled WGS sequence"/>
</dbReference>
<proteinExistence type="predicted"/>
<name>A0A2I2KMZ4_9ACTN</name>
<evidence type="ECO:0000256" key="1">
    <source>
        <dbReference type="SAM" id="MobiDB-lite"/>
    </source>
</evidence>
<reference evidence="2 3" key="1">
    <citation type="submission" date="2017-06" db="EMBL/GenBank/DDBJ databases">
        <authorList>
            <person name="Kim H.J."/>
            <person name="Triplett B.A."/>
        </authorList>
    </citation>
    <scope>NUCLEOTIDE SEQUENCE [LARGE SCALE GENOMIC DNA]</scope>
    <source>
        <strain evidence="2">FRACA_ARgP5</strain>
    </source>
</reference>
<evidence type="ECO:0000313" key="2">
    <source>
        <dbReference type="EMBL" id="SNQ47035.1"/>
    </source>
</evidence>